<keyword evidence="3" id="KW-0067">ATP-binding</keyword>
<dbReference type="InterPro" id="IPR029048">
    <property type="entry name" value="HSP70_C_sf"/>
</dbReference>
<dbReference type="GO" id="GO:0140662">
    <property type="term" value="F:ATP-dependent protein folding chaperone"/>
    <property type="evidence" value="ECO:0007669"/>
    <property type="project" value="InterPro"/>
</dbReference>
<name>A0A2K3MEJ9_TRIPR</name>
<dbReference type="Pfam" id="PF00012">
    <property type="entry name" value="HSP70"/>
    <property type="match status" value="1"/>
</dbReference>
<accession>A0A2K3MEJ9</accession>
<protein>
    <submittedName>
        <fullName evidence="4">Heat shock protein</fullName>
    </submittedName>
</protein>
<evidence type="ECO:0000256" key="1">
    <source>
        <dbReference type="ARBA" id="ARBA00007381"/>
    </source>
</evidence>
<dbReference type="Gene3D" id="2.60.34.10">
    <property type="entry name" value="Substrate Binding Domain Of DNAk, Chain A, domain 1"/>
    <property type="match status" value="1"/>
</dbReference>
<dbReference type="InterPro" id="IPR013126">
    <property type="entry name" value="Hsp_70_fam"/>
</dbReference>
<sequence>KELCKSINPDEAVAYGAAVQAALLSDDIKNVPKLVLQDVTPLSLGRETIGDIMSVVIPRNTSIPVKKTGTFCTVEDNQSYSLIKVYEGERTRASDNNLLGSFTLSGHTLAPRGHPYDVCFAIDENGVLTVSATEKSTGKMNEITITNYKERMSAEEIKKLIKEAENYHIEDKKFLRKAKAVNALDEYIYKMKDSLMKKDSLKLSSQEIGKIESAIVAATNLFDNQNVEVDVLENYLIGLKSRMDHIIMAMVID</sequence>
<dbReference type="InterPro" id="IPR029047">
    <property type="entry name" value="HSP70_peptide-bd_sf"/>
</dbReference>
<dbReference type="GO" id="GO:0005524">
    <property type="term" value="F:ATP binding"/>
    <property type="evidence" value="ECO:0007669"/>
    <property type="project" value="UniProtKB-KW"/>
</dbReference>
<gene>
    <name evidence="4" type="ORF">L195_g045296</name>
</gene>
<evidence type="ECO:0000256" key="3">
    <source>
        <dbReference type="ARBA" id="ARBA00022840"/>
    </source>
</evidence>
<dbReference type="SUPFAM" id="SSF100920">
    <property type="entry name" value="Heat shock protein 70kD (HSP70), peptide-binding domain"/>
    <property type="match status" value="1"/>
</dbReference>
<dbReference type="PRINTS" id="PR00301">
    <property type="entry name" value="HEATSHOCK70"/>
</dbReference>
<comment type="similarity">
    <text evidence="1">Belongs to the heat shock protein 70 family.</text>
</comment>
<comment type="caution">
    <text evidence="4">The sequence shown here is derived from an EMBL/GenBank/DDBJ whole genome shotgun (WGS) entry which is preliminary data.</text>
</comment>
<organism evidence="4 5">
    <name type="scientific">Trifolium pratense</name>
    <name type="common">Red clover</name>
    <dbReference type="NCBI Taxonomy" id="57577"/>
    <lineage>
        <taxon>Eukaryota</taxon>
        <taxon>Viridiplantae</taxon>
        <taxon>Streptophyta</taxon>
        <taxon>Embryophyta</taxon>
        <taxon>Tracheophyta</taxon>
        <taxon>Spermatophyta</taxon>
        <taxon>Magnoliopsida</taxon>
        <taxon>eudicotyledons</taxon>
        <taxon>Gunneridae</taxon>
        <taxon>Pentapetalae</taxon>
        <taxon>rosids</taxon>
        <taxon>fabids</taxon>
        <taxon>Fabales</taxon>
        <taxon>Fabaceae</taxon>
        <taxon>Papilionoideae</taxon>
        <taxon>50 kb inversion clade</taxon>
        <taxon>NPAAA clade</taxon>
        <taxon>Hologalegina</taxon>
        <taxon>IRL clade</taxon>
        <taxon>Trifolieae</taxon>
        <taxon>Trifolium</taxon>
    </lineage>
</organism>
<keyword evidence="2" id="KW-0547">Nucleotide-binding</keyword>
<evidence type="ECO:0000313" key="5">
    <source>
        <dbReference type="Proteomes" id="UP000236291"/>
    </source>
</evidence>
<evidence type="ECO:0000256" key="2">
    <source>
        <dbReference type="ARBA" id="ARBA00022741"/>
    </source>
</evidence>
<reference evidence="4 5" key="2">
    <citation type="journal article" date="2017" name="Front. Plant Sci.">
        <title>Gene Classification and Mining of Molecular Markers Useful in Red Clover (Trifolium pratense) Breeding.</title>
        <authorList>
            <person name="Istvanek J."/>
            <person name="Dluhosova J."/>
            <person name="Dluhos P."/>
            <person name="Patkova L."/>
            <person name="Nedelnik J."/>
            <person name="Repkova J."/>
        </authorList>
    </citation>
    <scope>NUCLEOTIDE SEQUENCE [LARGE SCALE GENOMIC DNA]</scope>
    <source>
        <strain evidence="5">cv. Tatra</strain>
        <tissue evidence="4">Young leaves</tissue>
    </source>
</reference>
<reference evidence="4 5" key="1">
    <citation type="journal article" date="2014" name="Am. J. Bot.">
        <title>Genome assembly and annotation for red clover (Trifolium pratense; Fabaceae).</title>
        <authorList>
            <person name="Istvanek J."/>
            <person name="Jaros M."/>
            <person name="Krenek A."/>
            <person name="Repkova J."/>
        </authorList>
    </citation>
    <scope>NUCLEOTIDE SEQUENCE [LARGE SCALE GENOMIC DNA]</scope>
    <source>
        <strain evidence="5">cv. Tatra</strain>
        <tissue evidence="4">Young leaves</tissue>
    </source>
</reference>
<dbReference type="AlphaFoldDB" id="A0A2K3MEJ9"/>
<evidence type="ECO:0000313" key="4">
    <source>
        <dbReference type="EMBL" id="PNX89179.1"/>
    </source>
</evidence>
<feature type="non-terminal residue" evidence="4">
    <location>
        <position position="1"/>
    </location>
</feature>
<dbReference type="EMBL" id="ASHM01058921">
    <property type="protein sequence ID" value="PNX89179.1"/>
    <property type="molecule type" value="Genomic_DNA"/>
</dbReference>
<dbReference type="Gene3D" id="1.20.1270.10">
    <property type="match status" value="1"/>
</dbReference>
<dbReference type="ExpressionAtlas" id="A0A2K3MEJ9">
    <property type="expression patterns" value="baseline"/>
</dbReference>
<dbReference type="FunFam" id="2.60.34.10:FF:000012">
    <property type="entry name" value="Heat shock 70 kDa protein"/>
    <property type="match status" value="1"/>
</dbReference>
<dbReference type="Proteomes" id="UP000236291">
    <property type="component" value="Unassembled WGS sequence"/>
</dbReference>
<dbReference type="PANTHER" id="PTHR19375">
    <property type="entry name" value="HEAT SHOCK PROTEIN 70KDA"/>
    <property type="match status" value="1"/>
</dbReference>
<dbReference type="STRING" id="57577.A0A2K3MEJ9"/>
<proteinExistence type="inferred from homology"/>
<keyword evidence="4" id="KW-0346">Stress response</keyword>